<gene>
    <name evidence="2 4" type="ORF">BDZ99DRAFT_153585</name>
</gene>
<dbReference type="PANTHER" id="PTHR42791:SF14">
    <property type="entry name" value="N-ACETYLTRANSFERASE DOMAIN-CONTAINING PROTEIN"/>
    <property type="match status" value="1"/>
</dbReference>
<sequence length="222" mass="24838">MPLVLSKVTEQDLLAFTHICNAAFNTGMASKLVPKPITSEKFASQVEKHRHSFLNDADVTHLKVIDTDIEPNAETGQMIACAKWRINLKERTVEEVEATLPKPPEGEGAQEGGRGLAEREFVTYLATSRREWMGRRPFYFLHLLVTLPHHHRRGAGTLLLKWGLDQADAAGLPTYLEASEMGRPLYARLGFEPKKETRFDLSRYGGSEGVEINTAMVRPVPS</sequence>
<dbReference type="CDD" id="cd04301">
    <property type="entry name" value="NAT_SF"/>
    <property type="match status" value="1"/>
</dbReference>
<name>A0A6A6Y7I5_9PEZI</name>
<dbReference type="Pfam" id="PF00583">
    <property type="entry name" value="Acetyltransf_1"/>
    <property type="match status" value="1"/>
</dbReference>
<dbReference type="Gene3D" id="3.40.630.30">
    <property type="match status" value="1"/>
</dbReference>
<proteinExistence type="predicted"/>
<reference evidence="4" key="2">
    <citation type="submission" date="2020-04" db="EMBL/GenBank/DDBJ databases">
        <authorList>
            <consortium name="NCBI Genome Project"/>
        </authorList>
    </citation>
    <scope>NUCLEOTIDE SEQUENCE</scope>
    <source>
        <strain evidence="4">CBS 304.34</strain>
    </source>
</reference>
<dbReference type="PROSITE" id="PS51186">
    <property type="entry name" value="GNAT"/>
    <property type="match status" value="1"/>
</dbReference>
<dbReference type="EMBL" id="MU003714">
    <property type="protein sequence ID" value="KAF2804145.1"/>
    <property type="molecule type" value="Genomic_DNA"/>
</dbReference>
<dbReference type="PANTHER" id="PTHR42791">
    <property type="entry name" value="GNAT FAMILY ACETYLTRANSFERASE"/>
    <property type="match status" value="1"/>
</dbReference>
<evidence type="ECO:0000313" key="3">
    <source>
        <dbReference type="Proteomes" id="UP000504636"/>
    </source>
</evidence>
<reference evidence="2 4" key="1">
    <citation type="journal article" date="2020" name="Stud. Mycol.">
        <title>101 Dothideomycetes genomes: a test case for predicting lifestyles and emergence of pathogens.</title>
        <authorList>
            <person name="Haridas S."/>
            <person name="Albert R."/>
            <person name="Binder M."/>
            <person name="Bloem J."/>
            <person name="Labutti K."/>
            <person name="Salamov A."/>
            <person name="Andreopoulos B."/>
            <person name="Baker S."/>
            <person name="Barry K."/>
            <person name="Bills G."/>
            <person name="Bluhm B."/>
            <person name="Cannon C."/>
            <person name="Castanera R."/>
            <person name="Culley D."/>
            <person name="Daum C."/>
            <person name="Ezra D."/>
            <person name="Gonzalez J."/>
            <person name="Henrissat B."/>
            <person name="Kuo A."/>
            <person name="Liang C."/>
            <person name="Lipzen A."/>
            <person name="Lutzoni F."/>
            <person name="Magnuson J."/>
            <person name="Mondo S."/>
            <person name="Nolan M."/>
            <person name="Ohm R."/>
            <person name="Pangilinan J."/>
            <person name="Park H.-J."/>
            <person name="Ramirez L."/>
            <person name="Alfaro M."/>
            <person name="Sun H."/>
            <person name="Tritt A."/>
            <person name="Yoshinaga Y."/>
            <person name="Zwiers L.-H."/>
            <person name="Turgeon B."/>
            <person name="Goodwin S."/>
            <person name="Spatafora J."/>
            <person name="Crous P."/>
            <person name="Grigoriev I."/>
        </authorList>
    </citation>
    <scope>NUCLEOTIDE SEQUENCE</scope>
    <source>
        <strain evidence="2 4">CBS 304.34</strain>
    </source>
</reference>
<protein>
    <recommendedName>
        <fullName evidence="1">N-acetyltransferase domain-containing protein</fullName>
    </recommendedName>
</protein>
<dbReference type="SUPFAM" id="SSF55729">
    <property type="entry name" value="Acyl-CoA N-acyltransferases (Nat)"/>
    <property type="match status" value="1"/>
</dbReference>
<dbReference type="AlphaFoldDB" id="A0A6A6Y7I5"/>
<dbReference type="GO" id="GO:0016747">
    <property type="term" value="F:acyltransferase activity, transferring groups other than amino-acyl groups"/>
    <property type="evidence" value="ECO:0007669"/>
    <property type="project" value="InterPro"/>
</dbReference>
<evidence type="ECO:0000259" key="1">
    <source>
        <dbReference type="PROSITE" id="PS51186"/>
    </source>
</evidence>
<keyword evidence="3" id="KW-1185">Reference proteome</keyword>
<reference evidence="4" key="3">
    <citation type="submission" date="2025-04" db="UniProtKB">
        <authorList>
            <consortium name="RefSeq"/>
        </authorList>
    </citation>
    <scope>IDENTIFICATION</scope>
    <source>
        <strain evidence="4">CBS 304.34</strain>
    </source>
</reference>
<dbReference type="GeneID" id="54453700"/>
<feature type="domain" description="N-acetyltransferase" evidence="1">
    <location>
        <begin position="86"/>
        <end position="221"/>
    </location>
</feature>
<dbReference type="Proteomes" id="UP000504636">
    <property type="component" value="Unplaced"/>
</dbReference>
<evidence type="ECO:0000313" key="4">
    <source>
        <dbReference type="RefSeq" id="XP_033571109.1"/>
    </source>
</evidence>
<dbReference type="OrthoDB" id="2115692at2759"/>
<organism evidence="2">
    <name type="scientific">Mytilinidion resinicola</name>
    <dbReference type="NCBI Taxonomy" id="574789"/>
    <lineage>
        <taxon>Eukaryota</taxon>
        <taxon>Fungi</taxon>
        <taxon>Dikarya</taxon>
        <taxon>Ascomycota</taxon>
        <taxon>Pezizomycotina</taxon>
        <taxon>Dothideomycetes</taxon>
        <taxon>Pleosporomycetidae</taxon>
        <taxon>Mytilinidiales</taxon>
        <taxon>Mytilinidiaceae</taxon>
        <taxon>Mytilinidion</taxon>
    </lineage>
</organism>
<dbReference type="InterPro" id="IPR052523">
    <property type="entry name" value="Trichothecene_AcTrans"/>
</dbReference>
<dbReference type="InterPro" id="IPR016181">
    <property type="entry name" value="Acyl_CoA_acyltransferase"/>
</dbReference>
<dbReference type="RefSeq" id="XP_033571109.1">
    <property type="nucleotide sequence ID" value="XM_033712807.1"/>
</dbReference>
<evidence type="ECO:0000313" key="2">
    <source>
        <dbReference type="EMBL" id="KAF2804145.1"/>
    </source>
</evidence>
<dbReference type="InterPro" id="IPR000182">
    <property type="entry name" value="GNAT_dom"/>
</dbReference>
<accession>A0A6A6Y7I5</accession>